<reference evidence="1" key="1">
    <citation type="submission" date="2020-10" db="EMBL/GenBank/DDBJ databases">
        <title>Chromosome-scale genome assembly of the Allis shad, Alosa alosa.</title>
        <authorList>
            <person name="Margot Z."/>
            <person name="Christophe K."/>
            <person name="Cabau C."/>
            <person name="Louis A."/>
            <person name="Berthelot C."/>
            <person name="Parey E."/>
            <person name="Roest Crollius H."/>
            <person name="Montfort J."/>
            <person name="Robinson-Rechavi M."/>
            <person name="Bucao C."/>
            <person name="Bouchez O."/>
            <person name="Gislard M."/>
            <person name="Lluch J."/>
            <person name="Milhes M."/>
            <person name="Lampietro C."/>
            <person name="Lopez Roques C."/>
            <person name="Donnadieu C."/>
            <person name="Braasch I."/>
            <person name="Desvignes T."/>
            <person name="Postlethwait J."/>
            <person name="Bobe J."/>
            <person name="Guiguen Y."/>
        </authorList>
    </citation>
    <scope>NUCLEOTIDE SEQUENCE</scope>
    <source>
        <strain evidence="1">M-15738</strain>
        <tissue evidence="1">Blood</tissue>
    </source>
</reference>
<protein>
    <submittedName>
        <fullName evidence="1">Uncharacterized protein</fullName>
    </submittedName>
</protein>
<keyword evidence="2" id="KW-1185">Reference proteome</keyword>
<dbReference type="Proteomes" id="UP000823561">
    <property type="component" value="Chromosome 3"/>
</dbReference>
<dbReference type="EMBL" id="JADWDJ010000003">
    <property type="protein sequence ID" value="KAG5282972.1"/>
    <property type="molecule type" value="Genomic_DNA"/>
</dbReference>
<comment type="caution">
    <text evidence="1">The sequence shown here is derived from an EMBL/GenBank/DDBJ whole genome shotgun (WGS) entry which is preliminary data.</text>
</comment>
<organism evidence="1 2">
    <name type="scientific">Alosa alosa</name>
    <name type="common">allis shad</name>
    <dbReference type="NCBI Taxonomy" id="278164"/>
    <lineage>
        <taxon>Eukaryota</taxon>
        <taxon>Metazoa</taxon>
        <taxon>Chordata</taxon>
        <taxon>Craniata</taxon>
        <taxon>Vertebrata</taxon>
        <taxon>Euteleostomi</taxon>
        <taxon>Actinopterygii</taxon>
        <taxon>Neopterygii</taxon>
        <taxon>Teleostei</taxon>
        <taxon>Clupei</taxon>
        <taxon>Clupeiformes</taxon>
        <taxon>Clupeoidei</taxon>
        <taxon>Clupeidae</taxon>
        <taxon>Alosa</taxon>
    </lineage>
</organism>
<gene>
    <name evidence="1" type="ORF">AALO_G00036800</name>
</gene>
<sequence>MKMQHSFFLSLASSLKTIEFTISLKMPGSTMKMCTSCRQHIRVACKMWKLCGAQQPMKKNLAKAKQKANGQWAIKLKAGGNSGKLVDAARILIHKFEMAGFHPVFFWGYGKSNTVSCDMLCGMEAVEDKEKESILSLKELYESLLKAIIARERK</sequence>
<dbReference type="AlphaFoldDB" id="A0AAV6HAD9"/>
<evidence type="ECO:0000313" key="1">
    <source>
        <dbReference type="EMBL" id="KAG5282972.1"/>
    </source>
</evidence>
<evidence type="ECO:0000313" key="2">
    <source>
        <dbReference type="Proteomes" id="UP000823561"/>
    </source>
</evidence>
<name>A0AAV6HAD9_9TELE</name>
<feature type="non-terminal residue" evidence="1">
    <location>
        <position position="154"/>
    </location>
</feature>
<proteinExistence type="predicted"/>
<accession>A0AAV6HAD9</accession>